<dbReference type="OrthoDB" id="5242960at2"/>
<accession>A0A447G8W0</accession>
<proteinExistence type="predicted"/>
<comment type="subcellular location">
    <subcellularLocation>
        <location evidence="1">Cell membrane</location>
        <topology evidence="1">Multi-pass membrane protein</topology>
    </subcellularLocation>
</comment>
<dbReference type="KEGG" id="mbai:MB901379_00477"/>
<evidence type="ECO:0000256" key="6">
    <source>
        <dbReference type="ARBA" id="ARBA00023136"/>
    </source>
</evidence>
<dbReference type="PANTHER" id="PTHR14969">
    <property type="entry name" value="SPHINGOSINE-1-PHOSPHATE PHOSPHOHYDROLASE"/>
    <property type="match status" value="1"/>
</dbReference>
<dbReference type="SUPFAM" id="SSF48317">
    <property type="entry name" value="Acid phosphatase/Vanadium-dependent haloperoxidase"/>
    <property type="match status" value="1"/>
</dbReference>
<dbReference type="SUPFAM" id="SSF111331">
    <property type="entry name" value="NAD kinase/diacylglycerol kinase-like"/>
    <property type="match status" value="1"/>
</dbReference>
<evidence type="ECO:0000259" key="7">
    <source>
        <dbReference type="PROSITE" id="PS50146"/>
    </source>
</evidence>
<evidence type="ECO:0000256" key="1">
    <source>
        <dbReference type="ARBA" id="ARBA00004651"/>
    </source>
</evidence>
<evidence type="ECO:0000313" key="9">
    <source>
        <dbReference type="Proteomes" id="UP000269998"/>
    </source>
</evidence>
<evidence type="ECO:0000256" key="5">
    <source>
        <dbReference type="ARBA" id="ARBA00022989"/>
    </source>
</evidence>
<dbReference type="Gene3D" id="1.20.144.10">
    <property type="entry name" value="Phosphatidic acid phosphatase type 2/haloperoxidase"/>
    <property type="match status" value="1"/>
</dbReference>
<keyword evidence="2" id="KW-1003">Cell membrane</keyword>
<evidence type="ECO:0000256" key="2">
    <source>
        <dbReference type="ARBA" id="ARBA00022475"/>
    </source>
</evidence>
<reference evidence="9" key="1">
    <citation type="submission" date="2018-02" db="EMBL/GenBank/DDBJ databases">
        <authorList>
            <person name="Seth-Smith MB H."/>
            <person name="Seth-Smith H."/>
        </authorList>
    </citation>
    <scope>NUCLEOTIDE SEQUENCE [LARGE SCALE GENOMIC DNA]</scope>
</reference>
<dbReference type="Gene3D" id="2.60.200.40">
    <property type="match status" value="1"/>
</dbReference>
<dbReference type="GO" id="GO:0016301">
    <property type="term" value="F:kinase activity"/>
    <property type="evidence" value="ECO:0007669"/>
    <property type="project" value="InterPro"/>
</dbReference>
<dbReference type="Pfam" id="PF01569">
    <property type="entry name" value="PAP2"/>
    <property type="match status" value="1"/>
</dbReference>
<dbReference type="PROSITE" id="PS50146">
    <property type="entry name" value="DAGK"/>
    <property type="match status" value="1"/>
</dbReference>
<dbReference type="GO" id="GO:0050380">
    <property type="term" value="F:undecaprenyl-diphosphatase activity"/>
    <property type="evidence" value="ECO:0007669"/>
    <property type="project" value="UniProtKB-EC"/>
</dbReference>
<dbReference type="CDD" id="cd01610">
    <property type="entry name" value="PAP2_like"/>
    <property type="match status" value="1"/>
</dbReference>
<dbReference type="AlphaFoldDB" id="A0A447G8W0"/>
<dbReference type="Pfam" id="PF00781">
    <property type="entry name" value="DAGK_cat"/>
    <property type="match status" value="1"/>
</dbReference>
<dbReference type="InterPro" id="IPR036938">
    <property type="entry name" value="PAP2/HPO_sf"/>
</dbReference>
<dbReference type="GO" id="GO:0005886">
    <property type="term" value="C:plasma membrane"/>
    <property type="evidence" value="ECO:0007669"/>
    <property type="project" value="UniProtKB-SubCell"/>
</dbReference>
<feature type="domain" description="DAGKc" evidence="7">
    <location>
        <begin position="209"/>
        <end position="334"/>
    </location>
</feature>
<dbReference type="EMBL" id="LR130759">
    <property type="protein sequence ID" value="VDM86948.1"/>
    <property type="molecule type" value="Genomic_DNA"/>
</dbReference>
<evidence type="ECO:0000256" key="4">
    <source>
        <dbReference type="ARBA" id="ARBA00022801"/>
    </source>
</evidence>
<sequence length="498" mass="52839">MKGRRWQRTRSIKQITRGLGSLDRELFDAIAASPTPLLDTFMPPLTRAADHSKLWFGIAGALFASGKSSAQRGAIRGVITLGVTSLLTNQVAKRIRQRPRPGYDAVPLLRQVRRRPTSNSLPSGHSASAAAFAVGVGLESPPLGFGLALLAGLVGLSRVATGAHYPGDVVAGFGIGAGIAVLGGRLVPPIVETDLPATEPLRVSTPQRPNGAGVVLVINPASGSGNGARVIEEVRAGLPQAEIVELAPDQDPQQVLRGVAARAEVLAVGGGDGTVSTAAAVATDAGLPLAVFPAGTFNHFAKDIGCDTVAKTIQAIRRGTVARVDLVCLNQSRMVVNNASIGAYPKFVQRREKLEKRIGKPLASIYAMLQTLRKDQPVRISYDNKTVQTSLFFLGNSVYLPTGFAPSRRTRMDDGLIDVRILETGPRLAKARILAALALGRLERSPLYHELQVPEFSFTAVDGPTVVAHDGEVGDRYEKASFAAQYRILAVFRPLPSD</sequence>
<dbReference type="Gene3D" id="3.40.50.10330">
    <property type="entry name" value="Probable inorganic polyphosphate/atp-NAD kinase, domain 1"/>
    <property type="match status" value="1"/>
</dbReference>
<keyword evidence="5" id="KW-1133">Transmembrane helix</keyword>
<keyword evidence="3" id="KW-0812">Transmembrane</keyword>
<dbReference type="InterPro" id="IPR017438">
    <property type="entry name" value="ATP-NAD_kinase_N"/>
</dbReference>
<keyword evidence="9" id="KW-1185">Reference proteome</keyword>
<dbReference type="InterPro" id="IPR016064">
    <property type="entry name" value="NAD/diacylglycerol_kinase_sf"/>
</dbReference>
<evidence type="ECO:0000256" key="3">
    <source>
        <dbReference type="ARBA" id="ARBA00022692"/>
    </source>
</evidence>
<keyword evidence="6" id="KW-0472">Membrane</keyword>
<protein>
    <submittedName>
        <fullName evidence="8">Undecaprenyl-diphosphatase BcrC</fullName>
        <ecNumber evidence="8">3.6.1.27</ecNumber>
    </submittedName>
</protein>
<dbReference type="SMART" id="SM00046">
    <property type="entry name" value="DAGKc"/>
    <property type="match status" value="1"/>
</dbReference>
<dbReference type="PANTHER" id="PTHR14969:SF62">
    <property type="entry name" value="DECAPRENYLPHOSPHORYL-5-PHOSPHORIBOSE PHOSPHATASE RV3807C-RELATED"/>
    <property type="match status" value="1"/>
</dbReference>
<dbReference type="EC" id="3.6.1.27" evidence="8"/>
<gene>
    <name evidence="8" type="primary">bcrC</name>
    <name evidence="8" type="ORF">MB901379_00477</name>
</gene>
<dbReference type="Proteomes" id="UP000269998">
    <property type="component" value="Chromosome"/>
</dbReference>
<organism evidence="8 9">
    <name type="scientific">Mycobacterium basiliense</name>
    <dbReference type="NCBI Taxonomy" id="2094119"/>
    <lineage>
        <taxon>Bacteria</taxon>
        <taxon>Bacillati</taxon>
        <taxon>Actinomycetota</taxon>
        <taxon>Actinomycetes</taxon>
        <taxon>Mycobacteriales</taxon>
        <taxon>Mycobacteriaceae</taxon>
        <taxon>Mycobacterium</taxon>
    </lineage>
</organism>
<keyword evidence="4 8" id="KW-0378">Hydrolase</keyword>
<dbReference type="RefSeq" id="WP_158015180.1">
    <property type="nucleotide sequence ID" value="NZ_CBCSKE010000027.1"/>
</dbReference>
<name>A0A447G8W0_9MYCO</name>
<dbReference type="SMART" id="SM00014">
    <property type="entry name" value="acidPPc"/>
    <property type="match status" value="1"/>
</dbReference>
<dbReference type="InterPro" id="IPR001206">
    <property type="entry name" value="Diacylglycerol_kinase_cat_dom"/>
</dbReference>
<evidence type="ECO:0000313" key="8">
    <source>
        <dbReference type="EMBL" id="VDM86948.1"/>
    </source>
</evidence>
<dbReference type="InterPro" id="IPR000326">
    <property type="entry name" value="PAP2/HPO"/>
</dbReference>